<dbReference type="InterPro" id="IPR013320">
    <property type="entry name" value="ConA-like_dom_sf"/>
</dbReference>
<dbReference type="RefSeq" id="XP_021843022.2">
    <property type="nucleotide sequence ID" value="XM_021987330.2"/>
</dbReference>
<keyword evidence="2 4" id="KW-0378">Hydrolase</keyword>
<dbReference type="InterPro" id="IPR013148">
    <property type="entry name" value="Glyco_hydro_32_N"/>
</dbReference>
<dbReference type="Pfam" id="PF08244">
    <property type="entry name" value="Glyco_hydro_32C"/>
    <property type="match status" value="1"/>
</dbReference>
<proteinExistence type="inferred from homology"/>
<keyword evidence="7" id="KW-1185">Reference proteome</keyword>
<evidence type="ECO:0000256" key="1">
    <source>
        <dbReference type="ARBA" id="ARBA00009902"/>
    </source>
</evidence>
<dbReference type="InterPro" id="IPR023296">
    <property type="entry name" value="Glyco_hydro_beta-prop_sf"/>
</dbReference>
<dbReference type="InterPro" id="IPR013189">
    <property type="entry name" value="Glyco_hydro_32_C"/>
</dbReference>
<feature type="domain" description="Glycosyl hydrolase family 32 C-terminal" evidence="6">
    <location>
        <begin position="305"/>
        <end position="500"/>
    </location>
</feature>
<evidence type="ECO:0000259" key="6">
    <source>
        <dbReference type="Pfam" id="PF08244"/>
    </source>
</evidence>
<accession>A0A9R0I5P6</accession>
<dbReference type="CDD" id="cd18624">
    <property type="entry name" value="GH32_Fruct1-like"/>
    <property type="match status" value="1"/>
</dbReference>
<evidence type="ECO:0000313" key="7">
    <source>
        <dbReference type="Proteomes" id="UP000813463"/>
    </source>
</evidence>
<reference evidence="8" key="2">
    <citation type="submission" date="2025-08" db="UniProtKB">
        <authorList>
            <consortium name="RefSeq"/>
        </authorList>
    </citation>
    <scope>IDENTIFICATION</scope>
    <source>
        <tissue evidence="8">Leaf</tissue>
    </source>
</reference>
<dbReference type="SMART" id="SM00640">
    <property type="entry name" value="Glyco_32"/>
    <property type="match status" value="1"/>
</dbReference>
<evidence type="ECO:0000256" key="3">
    <source>
        <dbReference type="ARBA" id="ARBA00023295"/>
    </source>
</evidence>
<dbReference type="InterPro" id="IPR001362">
    <property type="entry name" value="Glyco_hydro_32"/>
</dbReference>
<evidence type="ECO:0000259" key="5">
    <source>
        <dbReference type="Pfam" id="PF00251"/>
    </source>
</evidence>
<evidence type="ECO:0000256" key="2">
    <source>
        <dbReference type="ARBA" id="ARBA00022801"/>
    </source>
</evidence>
<sequence>MMYKGLYHLFYQYNPWGSIWGNIVWAHSVSKDLINWKALEPAIHGSEPFDINGVWSGSATILPGNRPAILYTGITANNVQVQNVAFPANLSDPYLQKWVKPVYNPIITPGPEMNISTFRDPTTAWWSGGHWNILVGSRRKHRGLVYLYRSRDFKTWTKAKHPLHSVSKTGMWECPDFFPVPTQGKHGLDTSTMGSNVKHVLKVSLDITRYEYYTIGKYDPIINRYFPDNAEIDGWNGLRYDYGNFYASKTFFDSEKGRRILWGWSNESWTPDVSAVKGWAGVQAIPRLLWLDPSGKQLLQWPVEEVERLRGNKVELKYHHLKPGNKFEIKGITPAQADIEVVFEIPSIEKAEVFDPKWVDPQDLCIRMGSSNRGGVGPFGLLALASDNLEEYTSVFFRVFKTQNNKHVVLMCSDSSSSSTEKILYRPTFGGFVDVDLSADKKISLRTLIDHSILENFGAGGKTCIVSRVYPNIAIMDKAHLHVFNNGSEAVIVEHLNAWSMKRPRMNN</sequence>
<protein>
    <submittedName>
        <fullName evidence="8">Beta-fructofuranosidase, insoluble isoenzyme 1</fullName>
    </submittedName>
</protein>
<dbReference type="GeneID" id="110783034"/>
<comment type="similarity">
    <text evidence="1 4">Belongs to the glycosyl hydrolase 32 family.</text>
</comment>
<reference evidence="7" key="1">
    <citation type="journal article" date="2021" name="Nat. Commun.">
        <title>Genomic analyses provide insights into spinach domestication and the genetic basis of agronomic traits.</title>
        <authorList>
            <person name="Cai X."/>
            <person name="Sun X."/>
            <person name="Xu C."/>
            <person name="Sun H."/>
            <person name="Wang X."/>
            <person name="Ge C."/>
            <person name="Zhang Z."/>
            <person name="Wang Q."/>
            <person name="Fei Z."/>
            <person name="Jiao C."/>
            <person name="Wang Q."/>
        </authorList>
    </citation>
    <scope>NUCLEOTIDE SEQUENCE [LARGE SCALE GENOMIC DNA]</scope>
    <source>
        <strain evidence="7">cv. Varoflay</strain>
    </source>
</reference>
<keyword evidence="3 4" id="KW-0326">Glycosidase</keyword>
<evidence type="ECO:0000313" key="8">
    <source>
        <dbReference type="RefSeq" id="XP_021843022.2"/>
    </source>
</evidence>
<dbReference type="Gene3D" id="2.60.120.560">
    <property type="entry name" value="Exo-inulinase, domain 1"/>
    <property type="match status" value="1"/>
</dbReference>
<evidence type="ECO:0000256" key="4">
    <source>
        <dbReference type="RuleBase" id="RU362110"/>
    </source>
</evidence>
<dbReference type="Pfam" id="PF00251">
    <property type="entry name" value="Glyco_hydro_32N"/>
    <property type="match status" value="1"/>
</dbReference>
<dbReference type="SUPFAM" id="SSF49899">
    <property type="entry name" value="Concanavalin A-like lectins/glucanases"/>
    <property type="match status" value="1"/>
</dbReference>
<name>A0A9R0I5P6_SPIOL</name>
<dbReference type="Gene3D" id="2.115.10.20">
    <property type="entry name" value="Glycosyl hydrolase domain, family 43"/>
    <property type="match status" value="1"/>
</dbReference>
<dbReference type="PANTHER" id="PTHR31953">
    <property type="entry name" value="BETA-FRUCTOFURANOSIDASE, INSOLUBLE ISOENZYME CWINV1-RELATED"/>
    <property type="match status" value="1"/>
</dbReference>
<gene>
    <name evidence="8" type="primary">LOC110783034</name>
</gene>
<dbReference type="SUPFAM" id="SSF75005">
    <property type="entry name" value="Arabinanase/levansucrase/invertase"/>
    <property type="match status" value="1"/>
</dbReference>
<dbReference type="Proteomes" id="UP000813463">
    <property type="component" value="Chromosome 3"/>
</dbReference>
<feature type="domain" description="Glycosyl hydrolase family 32 N-terminal" evidence="5">
    <location>
        <begin position="1"/>
        <end position="302"/>
    </location>
</feature>
<organism evidence="7 8">
    <name type="scientific">Spinacia oleracea</name>
    <name type="common">Spinach</name>
    <dbReference type="NCBI Taxonomy" id="3562"/>
    <lineage>
        <taxon>Eukaryota</taxon>
        <taxon>Viridiplantae</taxon>
        <taxon>Streptophyta</taxon>
        <taxon>Embryophyta</taxon>
        <taxon>Tracheophyta</taxon>
        <taxon>Spermatophyta</taxon>
        <taxon>Magnoliopsida</taxon>
        <taxon>eudicotyledons</taxon>
        <taxon>Gunneridae</taxon>
        <taxon>Pentapetalae</taxon>
        <taxon>Caryophyllales</taxon>
        <taxon>Chenopodiaceae</taxon>
        <taxon>Chenopodioideae</taxon>
        <taxon>Anserineae</taxon>
        <taxon>Spinacia</taxon>
    </lineage>
</organism>
<dbReference type="InterPro" id="IPR050551">
    <property type="entry name" value="Fructan_Metab_Enzymes"/>
</dbReference>